<dbReference type="RefSeq" id="WP_109603281.1">
    <property type="nucleotide sequence ID" value="NZ_BONA01000118.1"/>
</dbReference>
<organism evidence="1 2">
    <name type="scientific">Actinoplanes xinjiangensis</name>
    <dbReference type="NCBI Taxonomy" id="512350"/>
    <lineage>
        <taxon>Bacteria</taxon>
        <taxon>Bacillati</taxon>
        <taxon>Actinomycetota</taxon>
        <taxon>Actinomycetes</taxon>
        <taxon>Micromonosporales</taxon>
        <taxon>Micromonosporaceae</taxon>
        <taxon>Actinoplanes</taxon>
    </lineage>
</organism>
<dbReference type="AlphaFoldDB" id="A0A316EC02"/>
<name>A0A316EC02_9ACTN</name>
<sequence length="153" mass="16313">MEPTSISAIASSVSATIGMASAVIAAISARNSWRSAQASRDALQDTRVQRTIDNARTELRLLVDVTDAVDELTAALGHAQRDPARVTAARSRLRRTLIVAGYQSELMRVLLSAQLPPTAVDITTLSEELVHNSAKWHDVLRRAGEAEGGISAG</sequence>
<accession>A0A316EC02</accession>
<proteinExistence type="predicted"/>
<comment type="caution">
    <text evidence="1">The sequence shown here is derived from an EMBL/GenBank/DDBJ whole genome shotgun (WGS) entry which is preliminary data.</text>
</comment>
<evidence type="ECO:0000313" key="1">
    <source>
        <dbReference type="EMBL" id="PWK27224.1"/>
    </source>
</evidence>
<evidence type="ECO:0000313" key="2">
    <source>
        <dbReference type="Proteomes" id="UP000245697"/>
    </source>
</evidence>
<reference evidence="1 2" key="1">
    <citation type="submission" date="2018-05" db="EMBL/GenBank/DDBJ databases">
        <title>Genomic Encyclopedia of Archaeal and Bacterial Type Strains, Phase II (KMG-II): from individual species to whole genera.</title>
        <authorList>
            <person name="Goeker M."/>
        </authorList>
    </citation>
    <scope>NUCLEOTIDE SEQUENCE [LARGE SCALE GENOMIC DNA]</scope>
    <source>
        <strain evidence="1 2">DSM 45184</strain>
    </source>
</reference>
<dbReference type="Proteomes" id="UP000245697">
    <property type="component" value="Unassembled WGS sequence"/>
</dbReference>
<protein>
    <submittedName>
        <fullName evidence="1">Uncharacterized protein</fullName>
    </submittedName>
</protein>
<keyword evidence="2" id="KW-1185">Reference proteome</keyword>
<dbReference type="EMBL" id="QGGR01000056">
    <property type="protein sequence ID" value="PWK27224.1"/>
    <property type="molecule type" value="Genomic_DNA"/>
</dbReference>
<gene>
    <name evidence="1" type="ORF">BC793_1566</name>
</gene>